<comment type="function">
    <text evidence="7">Part of the tripartite ATP-independent periplasmic (TRAP) transport system.</text>
</comment>
<feature type="transmembrane region" description="Helical" evidence="7">
    <location>
        <begin position="140"/>
        <end position="164"/>
    </location>
</feature>
<comment type="subcellular location">
    <subcellularLocation>
        <location evidence="1 7">Cell inner membrane</location>
        <topology evidence="1 7">Multi-pass membrane protein</topology>
    </subcellularLocation>
</comment>
<evidence type="ECO:0000259" key="8">
    <source>
        <dbReference type="Pfam" id="PF06808"/>
    </source>
</evidence>
<feature type="transmembrane region" description="Helical" evidence="7">
    <location>
        <begin position="7"/>
        <end position="39"/>
    </location>
</feature>
<accession>A0A1K0IRV3</accession>
<evidence type="ECO:0000256" key="4">
    <source>
        <dbReference type="ARBA" id="ARBA00022692"/>
    </source>
</evidence>
<dbReference type="GO" id="GO:0022857">
    <property type="term" value="F:transmembrane transporter activity"/>
    <property type="evidence" value="ECO:0007669"/>
    <property type="project" value="UniProtKB-UniRule"/>
</dbReference>
<feature type="transmembrane region" description="Helical" evidence="7">
    <location>
        <begin position="408"/>
        <end position="428"/>
    </location>
</feature>
<dbReference type="InterPro" id="IPR010656">
    <property type="entry name" value="DctM"/>
</dbReference>
<evidence type="ECO:0000256" key="5">
    <source>
        <dbReference type="ARBA" id="ARBA00022989"/>
    </source>
</evidence>
<keyword evidence="6 7" id="KW-0472">Membrane</keyword>
<feature type="domain" description="TRAP C4-dicarboxylate transport system permease DctM subunit" evidence="8">
    <location>
        <begin position="11"/>
        <end position="424"/>
    </location>
</feature>
<evidence type="ECO:0000256" key="3">
    <source>
        <dbReference type="ARBA" id="ARBA00022519"/>
    </source>
</evidence>
<dbReference type="PANTHER" id="PTHR33362:SF5">
    <property type="entry name" value="C4-DICARBOXYLATE TRAP TRANSPORTER LARGE PERMEASE PROTEIN DCTM"/>
    <property type="match status" value="1"/>
</dbReference>
<dbReference type="EMBL" id="FMSH01000529">
    <property type="protein sequence ID" value="SCV01080.1"/>
    <property type="molecule type" value="Genomic_DNA"/>
</dbReference>
<sequence>MIGPIEILLGLCLMMGLMFLGFHVATSMLVVGVAGALAYFGMPAIDALGEQLWAAGEDYLLLSIPLYILLGEILMRGGATDKMYQSLGDWLNRLPGGLLHTNIGASALFSAVSGSSVATAATISTVALPSFRNRGYDQRMVLGSIAAGASLGNLIPPGVAFIIYGSMTNTSAARLYVAGVLPGAIMTVLFLATILLICLWKPAAGGPREARVPLLARLSNSRHLAGPLLVFTVVMGSIYTGWATVTESAALGVLVCLPVAAAYGKLSVAMLHDCFRSTLRLTAMTALILVAALYLNFVLSMLGVPQALAGLMKQVDVSPAVLLWLLAALYLVLGIALETMPMLVGTVPVVFPIVQAAGIDPVFFGVFMVLMCEISLISPPIGMTLYVIQGVRGEGSINEVFQGTLPFFAAMVVMTAVLIHFPAIATYLPNLMFGH</sequence>
<dbReference type="RefSeq" id="WP_340530754.1">
    <property type="nucleotide sequence ID" value="NZ_FMSH01000529.1"/>
</dbReference>
<comment type="similarity">
    <text evidence="7">Belongs to the TRAP transporter large permease family.</text>
</comment>
<evidence type="ECO:0000256" key="2">
    <source>
        <dbReference type="ARBA" id="ARBA00022475"/>
    </source>
</evidence>
<proteinExistence type="inferred from homology"/>
<dbReference type="GO" id="GO:0005886">
    <property type="term" value="C:plasma membrane"/>
    <property type="evidence" value="ECO:0007669"/>
    <property type="project" value="UniProtKB-SubCell"/>
</dbReference>
<organism evidence="9">
    <name type="scientific">Cupriavidus necator</name>
    <name type="common">Alcaligenes eutrophus</name>
    <name type="synonym">Ralstonia eutropha</name>
    <dbReference type="NCBI Taxonomy" id="106590"/>
    <lineage>
        <taxon>Bacteria</taxon>
        <taxon>Pseudomonadati</taxon>
        <taxon>Pseudomonadota</taxon>
        <taxon>Betaproteobacteria</taxon>
        <taxon>Burkholderiales</taxon>
        <taxon>Burkholderiaceae</taxon>
        <taxon>Cupriavidus</taxon>
    </lineage>
</organism>
<dbReference type="PIRSF" id="PIRSF006066">
    <property type="entry name" value="HI0050"/>
    <property type="match status" value="1"/>
</dbReference>
<feature type="transmembrane region" description="Helical" evidence="7">
    <location>
        <begin position="363"/>
        <end position="388"/>
    </location>
</feature>
<dbReference type="AlphaFoldDB" id="A0A1K0IRV3"/>
<evidence type="ECO:0000256" key="6">
    <source>
        <dbReference type="ARBA" id="ARBA00023136"/>
    </source>
</evidence>
<dbReference type="Pfam" id="PF06808">
    <property type="entry name" value="DctM"/>
    <property type="match status" value="1"/>
</dbReference>
<keyword evidence="2" id="KW-1003">Cell membrane</keyword>
<dbReference type="PANTHER" id="PTHR33362">
    <property type="entry name" value="SIALIC ACID TRAP TRANSPORTER PERMEASE PROTEIN SIAT-RELATED"/>
    <property type="match status" value="1"/>
</dbReference>
<gene>
    <name evidence="9" type="ORF">CNECB9_80009</name>
</gene>
<dbReference type="InterPro" id="IPR004681">
    <property type="entry name" value="TRAP_DctM"/>
</dbReference>
<keyword evidence="3 7" id="KW-0997">Cell inner membrane</keyword>
<feature type="transmembrane region" description="Helical" evidence="7">
    <location>
        <begin position="221"/>
        <end position="242"/>
    </location>
</feature>
<keyword evidence="7" id="KW-0813">Transport</keyword>
<comment type="caution">
    <text evidence="7">Lacks conserved residue(s) required for the propagation of feature annotation.</text>
</comment>
<evidence type="ECO:0000256" key="7">
    <source>
        <dbReference type="RuleBase" id="RU369079"/>
    </source>
</evidence>
<reference evidence="9" key="1">
    <citation type="submission" date="2016-09" db="EMBL/GenBank/DDBJ databases">
        <authorList>
            <person name="Capua I."/>
            <person name="De Benedictis P."/>
            <person name="Joannis T."/>
            <person name="Lombin L.H."/>
            <person name="Cattoli G."/>
        </authorList>
    </citation>
    <scope>NUCLEOTIDE SEQUENCE</scope>
    <source>
        <strain evidence="9">B9</strain>
    </source>
</reference>
<feature type="transmembrane region" description="Helical" evidence="7">
    <location>
        <begin position="278"/>
        <end position="302"/>
    </location>
</feature>
<feature type="transmembrane region" description="Helical" evidence="7">
    <location>
        <begin position="59"/>
        <end position="75"/>
    </location>
</feature>
<name>A0A1K0IRV3_CUPNE</name>
<dbReference type="NCBIfam" id="TIGR00786">
    <property type="entry name" value="dctM"/>
    <property type="match status" value="1"/>
</dbReference>
<feature type="transmembrane region" description="Helical" evidence="7">
    <location>
        <begin position="176"/>
        <end position="200"/>
    </location>
</feature>
<comment type="subunit">
    <text evidence="7">The complex comprises the extracytoplasmic solute receptor protein and the two transmembrane proteins.</text>
</comment>
<feature type="transmembrane region" description="Helical" evidence="7">
    <location>
        <begin position="322"/>
        <end position="351"/>
    </location>
</feature>
<evidence type="ECO:0000313" key="9">
    <source>
        <dbReference type="EMBL" id="SCV01080.1"/>
    </source>
</evidence>
<evidence type="ECO:0000256" key="1">
    <source>
        <dbReference type="ARBA" id="ARBA00004429"/>
    </source>
</evidence>
<feature type="transmembrane region" description="Helical" evidence="7">
    <location>
        <begin position="248"/>
        <end position="266"/>
    </location>
</feature>
<protein>
    <recommendedName>
        <fullName evidence="7">TRAP transporter large permease protein</fullName>
    </recommendedName>
</protein>
<keyword evidence="5 7" id="KW-1133">Transmembrane helix</keyword>
<keyword evidence="4 7" id="KW-0812">Transmembrane</keyword>